<feature type="domain" description="MADS-box" evidence="7">
    <location>
        <begin position="14"/>
        <end position="74"/>
    </location>
</feature>
<name>A0AAV3RIG7_LITER</name>
<comment type="caution">
    <text evidence="8">The sequence shown here is derived from an EMBL/GenBank/DDBJ whole genome shotgun (WGS) entry which is preliminary data.</text>
</comment>
<evidence type="ECO:0000256" key="6">
    <source>
        <dbReference type="SAM" id="Coils"/>
    </source>
</evidence>
<dbReference type="AlphaFoldDB" id="A0AAV3RIG7"/>
<evidence type="ECO:0000256" key="1">
    <source>
        <dbReference type="ARBA" id="ARBA00004123"/>
    </source>
</evidence>
<keyword evidence="9" id="KW-1185">Reference proteome</keyword>
<dbReference type="SMART" id="SM00432">
    <property type="entry name" value="MADS"/>
    <property type="match status" value="1"/>
</dbReference>
<accession>A0AAV3RIG7</accession>
<proteinExistence type="predicted"/>
<dbReference type="FunFam" id="3.40.1810.10:FF:000006">
    <property type="entry name" value="Agamous-like MADS-box protein AGL62"/>
    <property type="match status" value="1"/>
</dbReference>
<keyword evidence="5" id="KW-0539">Nucleus</keyword>
<dbReference type="GO" id="GO:0005634">
    <property type="term" value="C:nucleus"/>
    <property type="evidence" value="ECO:0007669"/>
    <property type="project" value="UniProtKB-SubCell"/>
</dbReference>
<feature type="coiled-coil region" evidence="6">
    <location>
        <begin position="154"/>
        <end position="181"/>
    </location>
</feature>
<evidence type="ECO:0000256" key="2">
    <source>
        <dbReference type="ARBA" id="ARBA00023015"/>
    </source>
</evidence>
<evidence type="ECO:0000313" key="9">
    <source>
        <dbReference type="Proteomes" id="UP001454036"/>
    </source>
</evidence>
<dbReference type="Gene3D" id="3.40.1810.10">
    <property type="entry name" value="Transcription factor, MADS-box"/>
    <property type="match status" value="1"/>
</dbReference>
<dbReference type="Pfam" id="PF00319">
    <property type="entry name" value="SRF-TF"/>
    <property type="match status" value="1"/>
</dbReference>
<evidence type="ECO:0000256" key="5">
    <source>
        <dbReference type="ARBA" id="ARBA00023242"/>
    </source>
</evidence>
<keyword evidence="4" id="KW-0804">Transcription</keyword>
<evidence type="ECO:0000256" key="4">
    <source>
        <dbReference type="ARBA" id="ARBA00023163"/>
    </source>
</evidence>
<dbReference type="GO" id="GO:0000978">
    <property type="term" value="F:RNA polymerase II cis-regulatory region sequence-specific DNA binding"/>
    <property type="evidence" value="ECO:0007669"/>
    <property type="project" value="TreeGrafter"/>
</dbReference>
<dbReference type="PANTHER" id="PTHR11945:SF629">
    <property type="entry name" value="OS02G0164450 PROTEIN"/>
    <property type="match status" value="1"/>
</dbReference>
<dbReference type="SUPFAM" id="SSF55455">
    <property type="entry name" value="SRF-like"/>
    <property type="match status" value="1"/>
</dbReference>
<dbReference type="GO" id="GO:0046983">
    <property type="term" value="F:protein dimerization activity"/>
    <property type="evidence" value="ECO:0007669"/>
    <property type="project" value="InterPro"/>
</dbReference>
<protein>
    <submittedName>
        <fullName evidence="8">MADS box transcription factor</fullName>
    </submittedName>
</protein>
<keyword evidence="6" id="KW-0175">Coiled coil</keyword>
<gene>
    <name evidence="8" type="ORF">LIER_28777</name>
</gene>
<reference evidence="8 9" key="1">
    <citation type="submission" date="2024-01" db="EMBL/GenBank/DDBJ databases">
        <title>The complete chloroplast genome sequence of Lithospermum erythrorhizon: insights into the phylogenetic relationship among Boraginaceae species and the maternal lineages of purple gromwells.</title>
        <authorList>
            <person name="Okada T."/>
            <person name="Watanabe K."/>
        </authorList>
    </citation>
    <scope>NUCLEOTIDE SEQUENCE [LARGE SCALE GENOMIC DNA]</scope>
</reference>
<sequence>MEQTMNNDEKKATLGRRKIDIKKIEDKGSRQVTFTKRRKGLFTKASELCQLSGAEIAIIVTSQKGKLFTFGHPNVTPIINRYQKNEEHNDDYQPKVEQVNLSGVMGKLKSLEAERNHLKELNKKGAVKDENSNGKGKNIFWWQKDTSAMNLAELKEFRDSIEALRNNIRKKTNEMTITRNSQKSRSEGYKVRTYMVHGWLLLAGR</sequence>
<evidence type="ECO:0000259" key="7">
    <source>
        <dbReference type="PROSITE" id="PS50066"/>
    </source>
</evidence>
<dbReference type="EMBL" id="BAABME010009695">
    <property type="protein sequence ID" value="GAA0175644.1"/>
    <property type="molecule type" value="Genomic_DNA"/>
</dbReference>
<dbReference type="Proteomes" id="UP001454036">
    <property type="component" value="Unassembled WGS sequence"/>
</dbReference>
<dbReference type="InterPro" id="IPR002100">
    <property type="entry name" value="TF_MADSbox"/>
</dbReference>
<evidence type="ECO:0000256" key="3">
    <source>
        <dbReference type="ARBA" id="ARBA00023125"/>
    </source>
</evidence>
<keyword evidence="3" id="KW-0238">DNA-binding</keyword>
<dbReference type="GO" id="GO:0000981">
    <property type="term" value="F:DNA-binding transcription factor activity, RNA polymerase II-specific"/>
    <property type="evidence" value="ECO:0007669"/>
    <property type="project" value="TreeGrafter"/>
</dbReference>
<dbReference type="PRINTS" id="PR00404">
    <property type="entry name" value="MADSDOMAIN"/>
</dbReference>
<keyword evidence="2" id="KW-0805">Transcription regulation</keyword>
<dbReference type="InterPro" id="IPR036879">
    <property type="entry name" value="TF_MADSbox_sf"/>
</dbReference>
<dbReference type="PROSITE" id="PS50066">
    <property type="entry name" value="MADS_BOX_2"/>
    <property type="match status" value="1"/>
</dbReference>
<dbReference type="PANTHER" id="PTHR11945">
    <property type="entry name" value="MADS BOX PROTEIN"/>
    <property type="match status" value="1"/>
</dbReference>
<comment type="subcellular location">
    <subcellularLocation>
        <location evidence="1">Nucleus</location>
    </subcellularLocation>
</comment>
<evidence type="ECO:0000313" key="8">
    <source>
        <dbReference type="EMBL" id="GAA0175644.1"/>
    </source>
</evidence>
<organism evidence="8 9">
    <name type="scientific">Lithospermum erythrorhizon</name>
    <name type="common">Purple gromwell</name>
    <name type="synonym">Lithospermum officinale var. erythrorhizon</name>
    <dbReference type="NCBI Taxonomy" id="34254"/>
    <lineage>
        <taxon>Eukaryota</taxon>
        <taxon>Viridiplantae</taxon>
        <taxon>Streptophyta</taxon>
        <taxon>Embryophyta</taxon>
        <taxon>Tracheophyta</taxon>
        <taxon>Spermatophyta</taxon>
        <taxon>Magnoliopsida</taxon>
        <taxon>eudicotyledons</taxon>
        <taxon>Gunneridae</taxon>
        <taxon>Pentapetalae</taxon>
        <taxon>asterids</taxon>
        <taxon>lamiids</taxon>
        <taxon>Boraginales</taxon>
        <taxon>Boraginaceae</taxon>
        <taxon>Boraginoideae</taxon>
        <taxon>Lithospermeae</taxon>
        <taxon>Lithospermum</taxon>
    </lineage>
</organism>